<gene>
    <name evidence="1" type="ORF">M0811_13042</name>
</gene>
<dbReference type="Proteomes" id="UP001149090">
    <property type="component" value="Unassembled WGS sequence"/>
</dbReference>
<evidence type="ECO:0000313" key="2">
    <source>
        <dbReference type="Proteomes" id="UP001149090"/>
    </source>
</evidence>
<dbReference type="Gene3D" id="1.25.40.10">
    <property type="entry name" value="Tetratricopeptide repeat domain"/>
    <property type="match status" value="1"/>
</dbReference>
<dbReference type="AlphaFoldDB" id="A0A9Q0L6Q4"/>
<comment type="caution">
    <text evidence="1">The sequence shown here is derived from an EMBL/GenBank/DDBJ whole genome shotgun (WGS) entry which is preliminary data.</text>
</comment>
<keyword evidence="2" id="KW-1185">Reference proteome</keyword>
<dbReference type="InterPro" id="IPR011990">
    <property type="entry name" value="TPR-like_helical_dom_sf"/>
</dbReference>
<reference evidence="1" key="1">
    <citation type="submission" date="2022-10" db="EMBL/GenBank/DDBJ databases">
        <title>Novel sulphate-reducing endosymbionts in the free-living metamonad Anaeramoeba.</title>
        <authorList>
            <person name="Jerlstrom-Hultqvist J."/>
            <person name="Cepicka I."/>
            <person name="Gallot-Lavallee L."/>
            <person name="Salas-Leiva D."/>
            <person name="Curtis B.A."/>
            <person name="Zahonova K."/>
            <person name="Pipaliya S."/>
            <person name="Dacks J."/>
            <person name="Roger A.J."/>
        </authorList>
    </citation>
    <scope>NUCLEOTIDE SEQUENCE</scope>
    <source>
        <strain evidence="1">BMAN</strain>
    </source>
</reference>
<proteinExistence type="predicted"/>
<dbReference type="OrthoDB" id="2423701at2759"/>
<dbReference type="SUPFAM" id="SSF48452">
    <property type="entry name" value="TPR-like"/>
    <property type="match status" value="1"/>
</dbReference>
<name>A0A9Q0L6Q4_ANAIG</name>
<sequence length="371" mass="43965">MSYFQNYKQGTEMIEKGKFSEAEKLLTKAIERKPNIPDFYINRACCYIRLLIIEKAKKDYEKANELLGLNQNLKIPQIISNEILLNYITNPKITKEDLENLYTTFKDNFDTTIFYNFMNFASKADSELKILENSNGEIDPIHQEELKILKHRIYEIKCLDSIEKKKYAQAFLEEKMYTNFKPRDDKIAKHYDLKSKIQTAFKEDLKKLIEKKDQFRKHDDQKIDTALQLIIPYNDPVENFESPPIWALLIVVPKGIKKNLSEQRIYPSKIEVDKAKKCYHALFENLTQNSYEVYLSDMSKENLILEFQPSLFPFQLHQAWENLKELLQKKNIGNLTFPIIENVDDDFPIHKLKILLESLQQHLKRQKIKLN</sequence>
<dbReference type="EMBL" id="JAPDFW010000129">
    <property type="protein sequence ID" value="KAJ5067372.1"/>
    <property type="molecule type" value="Genomic_DNA"/>
</dbReference>
<protein>
    <submittedName>
        <fullName evidence="1">Stress-induced-phosphoprotein</fullName>
    </submittedName>
</protein>
<accession>A0A9Q0L6Q4</accession>
<organism evidence="1 2">
    <name type="scientific">Anaeramoeba ignava</name>
    <name type="common">Anaerobic marine amoeba</name>
    <dbReference type="NCBI Taxonomy" id="1746090"/>
    <lineage>
        <taxon>Eukaryota</taxon>
        <taxon>Metamonada</taxon>
        <taxon>Anaeramoebidae</taxon>
        <taxon>Anaeramoeba</taxon>
    </lineage>
</organism>
<evidence type="ECO:0000313" key="1">
    <source>
        <dbReference type="EMBL" id="KAJ5067372.1"/>
    </source>
</evidence>